<evidence type="ECO:0000313" key="2">
    <source>
        <dbReference type="EMBL" id="CAA2976385.1"/>
    </source>
</evidence>
<reference evidence="2 3" key="1">
    <citation type="submission" date="2019-12" db="EMBL/GenBank/DDBJ databases">
        <authorList>
            <person name="Alioto T."/>
            <person name="Alioto T."/>
            <person name="Gomez Garrido J."/>
        </authorList>
    </citation>
    <scope>NUCLEOTIDE SEQUENCE [LARGE SCALE GENOMIC DNA]</scope>
</reference>
<keyword evidence="1" id="KW-0732">Signal</keyword>
<protein>
    <submittedName>
        <fullName evidence="2">Uncharacterized protein</fullName>
    </submittedName>
</protein>
<feature type="signal peptide" evidence="1">
    <location>
        <begin position="1"/>
        <end position="22"/>
    </location>
</feature>
<evidence type="ECO:0000256" key="1">
    <source>
        <dbReference type="SAM" id="SignalP"/>
    </source>
</evidence>
<accession>A0A8S0RBS3</accession>
<dbReference type="EMBL" id="CACTIH010002417">
    <property type="protein sequence ID" value="CAA2976385.1"/>
    <property type="molecule type" value="Genomic_DNA"/>
</dbReference>
<comment type="caution">
    <text evidence="2">The sequence shown here is derived from an EMBL/GenBank/DDBJ whole genome shotgun (WGS) entry which is preliminary data.</text>
</comment>
<proteinExistence type="predicted"/>
<keyword evidence="3" id="KW-1185">Reference proteome</keyword>
<evidence type="ECO:0000313" key="3">
    <source>
        <dbReference type="Proteomes" id="UP000594638"/>
    </source>
</evidence>
<dbReference type="Gramene" id="OE9A045822T1">
    <property type="protein sequence ID" value="OE9A045822C1"/>
    <property type="gene ID" value="OE9A045822"/>
</dbReference>
<sequence length="87" mass="9856">MVREARLLVLVLSTISLKEAAAYGLRLADIVSLRLYASRQDSKADADGEEYQFDKDYDDFGSYLTPKLASFECVVPAICCYCHRKIR</sequence>
<gene>
    <name evidence="2" type="ORF">OLEA9_A045822</name>
</gene>
<name>A0A8S0RBS3_OLEEU</name>
<dbReference type="AlphaFoldDB" id="A0A8S0RBS3"/>
<dbReference type="Proteomes" id="UP000594638">
    <property type="component" value="Unassembled WGS sequence"/>
</dbReference>
<feature type="chain" id="PRO_5035946288" evidence="1">
    <location>
        <begin position="23"/>
        <end position="87"/>
    </location>
</feature>
<organism evidence="2 3">
    <name type="scientific">Olea europaea subsp. europaea</name>
    <dbReference type="NCBI Taxonomy" id="158383"/>
    <lineage>
        <taxon>Eukaryota</taxon>
        <taxon>Viridiplantae</taxon>
        <taxon>Streptophyta</taxon>
        <taxon>Embryophyta</taxon>
        <taxon>Tracheophyta</taxon>
        <taxon>Spermatophyta</taxon>
        <taxon>Magnoliopsida</taxon>
        <taxon>eudicotyledons</taxon>
        <taxon>Gunneridae</taxon>
        <taxon>Pentapetalae</taxon>
        <taxon>asterids</taxon>
        <taxon>lamiids</taxon>
        <taxon>Lamiales</taxon>
        <taxon>Oleaceae</taxon>
        <taxon>Oleeae</taxon>
        <taxon>Olea</taxon>
    </lineage>
</organism>